<feature type="signal peptide" evidence="2">
    <location>
        <begin position="1"/>
        <end position="22"/>
    </location>
</feature>
<organism evidence="3 4">
    <name type="scientific">Theileria orientalis</name>
    <dbReference type="NCBI Taxonomy" id="68886"/>
    <lineage>
        <taxon>Eukaryota</taxon>
        <taxon>Sar</taxon>
        <taxon>Alveolata</taxon>
        <taxon>Apicomplexa</taxon>
        <taxon>Aconoidasida</taxon>
        <taxon>Piroplasmida</taxon>
        <taxon>Theileriidae</taxon>
        <taxon>Theileria</taxon>
    </lineage>
</organism>
<dbReference type="InterPro" id="IPR004318">
    <property type="entry name" value="RAP-1"/>
</dbReference>
<evidence type="ECO:0000256" key="2">
    <source>
        <dbReference type="SAM" id="SignalP"/>
    </source>
</evidence>
<feature type="compositionally biased region" description="Acidic residues" evidence="1">
    <location>
        <begin position="543"/>
        <end position="552"/>
    </location>
</feature>
<accession>A0A976M9V3</accession>
<reference evidence="3" key="1">
    <citation type="submission" date="2022-07" db="EMBL/GenBank/DDBJ databases">
        <title>Evaluation of T. orientalis genome assembly methods using nanopore sequencing and analysis of variation between genomes.</title>
        <authorList>
            <person name="Yam J."/>
            <person name="Micallef M.L."/>
            <person name="Liu M."/>
            <person name="Djordjevic S.P."/>
            <person name="Bogema D.R."/>
            <person name="Jenkins C."/>
        </authorList>
    </citation>
    <scope>NUCLEOTIDE SEQUENCE</scope>
    <source>
        <strain evidence="3">Goon Nure</strain>
    </source>
</reference>
<dbReference type="Pfam" id="PF03085">
    <property type="entry name" value="RAP-1"/>
    <property type="match status" value="2"/>
</dbReference>
<feature type="chain" id="PRO_5037792311" description="Rhoptry-associated protein 1" evidence="2">
    <location>
        <begin position="23"/>
        <end position="622"/>
    </location>
</feature>
<protein>
    <recommendedName>
        <fullName evidence="5">Rhoptry-associated protein 1</fullName>
    </recommendedName>
</protein>
<name>A0A976M9V3_THEOR</name>
<dbReference type="EMBL" id="CP056069">
    <property type="protein sequence ID" value="UKK00520.2"/>
    <property type="molecule type" value="Genomic_DNA"/>
</dbReference>
<dbReference type="AlphaFoldDB" id="A0A976M9V3"/>
<evidence type="ECO:0008006" key="5">
    <source>
        <dbReference type="Google" id="ProtNLM"/>
    </source>
</evidence>
<keyword evidence="2" id="KW-0732">Signal</keyword>
<dbReference type="Proteomes" id="UP000244811">
    <property type="component" value="Chromosome 1"/>
</dbReference>
<feature type="compositionally biased region" description="Basic and acidic residues" evidence="1">
    <location>
        <begin position="572"/>
        <end position="603"/>
    </location>
</feature>
<gene>
    <name evidence="3" type="ORF">MACK_000593</name>
</gene>
<feature type="compositionally biased region" description="Basic and acidic residues" evidence="1">
    <location>
        <begin position="529"/>
        <end position="542"/>
    </location>
</feature>
<sequence>MGVQLIFRCLALIYFSFNHTNSLTVTKKSQEPLKSDKPEEFVKSTEKAVKDVNYVREITDKMNNYLASHPVEANLFCEGKLETCKSIIERYVNRCKSGDCYSLDPVTVFSAPGKFEITLPHLGQYEMAKYVFDKSGARNSGWSRFADFFKKEKSKNSLAEFNNELLRRNLTRVTTDVNNYMLLNEVLYAATIYYQKYLNENRFSSARSNSSRGFRTFFKLKHRSPLVKMVRDMVGDQTIGVSHSDLKSLMDSVALYLSIGNYRPRMNVTVAYARMVKHAIAVALGYKKISFLMAEYLLTHPTDPGKYCKGNAEVTCKQTVTGYLERCDEGDCTTLDTVDLLDPKDWLNTRVPVLSEVAVSFDLFNGSKARQPNWFKRWLFFNRGRMTPEQFKETLYNRNVANATYKTKNQGILHRFLFKGALEFVWRAKKLSIRHGLTDSTNTMMKFMSSVAGRDRVYLEIPKVRNVFLQYRNYLYKSGLSVSLSKVNKFTKDNQLVLFSYLHDPHGGEYNDRYSEEWQKLKEKELKEAEKELASEEAKEEKEEVPEGEEEEEKKHIGNLWGLIKTKKAPKKKVDEKEGKEGKEGQEKEETDDLKKAKNELDTKINRALEDFKDALGASETG</sequence>
<feature type="region of interest" description="Disordered" evidence="1">
    <location>
        <begin position="529"/>
        <end position="603"/>
    </location>
</feature>
<evidence type="ECO:0000313" key="4">
    <source>
        <dbReference type="Proteomes" id="UP000244811"/>
    </source>
</evidence>
<evidence type="ECO:0000313" key="3">
    <source>
        <dbReference type="EMBL" id="UKK00520.2"/>
    </source>
</evidence>
<evidence type="ECO:0000256" key="1">
    <source>
        <dbReference type="SAM" id="MobiDB-lite"/>
    </source>
</evidence>
<proteinExistence type="predicted"/>